<dbReference type="EMBL" id="RBQB01000011">
    <property type="protein sequence ID" value="RMO97991.1"/>
    <property type="molecule type" value="Genomic_DNA"/>
</dbReference>
<feature type="domain" description="Chalcone isomerase" evidence="1">
    <location>
        <begin position="55"/>
        <end position="182"/>
    </location>
</feature>
<dbReference type="AlphaFoldDB" id="A0A3M3ZTR5"/>
<organism evidence="2 3">
    <name type="scientific">Pseudomonas syringae pv. philadelphi</name>
    <dbReference type="NCBI Taxonomy" id="251706"/>
    <lineage>
        <taxon>Bacteria</taxon>
        <taxon>Pseudomonadati</taxon>
        <taxon>Pseudomonadota</taxon>
        <taxon>Gammaproteobacteria</taxon>
        <taxon>Pseudomonadales</taxon>
        <taxon>Pseudomonadaceae</taxon>
        <taxon>Pseudomonas</taxon>
    </lineage>
</organism>
<protein>
    <recommendedName>
        <fullName evidence="1">Chalcone isomerase domain-containing protein</fullName>
    </recommendedName>
</protein>
<dbReference type="Proteomes" id="UP000279372">
    <property type="component" value="Unassembled WGS sequence"/>
</dbReference>
<reference evidence="2 3" key="1">
    <citation type="submission" date="2018-08" db="EMBL/GenBank/DDBJ databases">
        <title>Recombination of ecologically and evolutionarily significant loci maintains genetic cohesion in the Pseudomonas syringae species complex.</title>
        <authorList>
            <person name="Dillon M."/>
            <person name="Thakur S."/>
            <person name="Almeida R.N.D."/>
            <person name="Weir B.S."/>
            <person name="Guttman D.S."/>
        </authorList>
    </citation>
    <scope>NUCLEOTIDE SEQUENCE [LARGE SCALE GENOMIC DNA]</scope>
    <source>
        <strain evidence="2 3">ICMP 8902</strain>
    </source>
</reference>
<dbReference type="InterPro" id="IPR016087">
    <property type="entry name" value="Chalcone_isomerase"/>
</dbReference>
<name>A0A3M3ZTR5_9PSED</name>
<sequence length="184" mass="21005">MKLLIRHFLKSPEFYYSVMLLGLLLILSRPTIAGGQEYVPNSRLIGTAEFSIYGFRVYSAGLWAVSVPDDYQQPFALVLTYKRSISRQQLVDTSIEEIRRINGARVDDTTIKAWEAHMQNAFIAVEPGEQIAGVFRPGVGVDFYVNGRLHYHVADIAFTRAFFDIWLSESTRDPQLRERLMGAR</sequence>
<accession>A0A3M3ZTR5</accession>
<proteinExistence type="predicted"/>
<evidence type="ECO:0000259" key="1">
    <source>
        <dbReference type="Pfam" id="PF16036"/>
    </source>
</evidence>
<dbReference type="Pfam" id="PF16036">
    <property type="entry name" value="Chalcone_3"/>
    <property type="match status" value="1"/>
</dbReference>
<comment type="caution">
    <text evidence="2">The sequence shown here is derived from an EMBL/GenBank/DDBJ whole genome shotgun (WGS) entry which is preliminary data.</text>
</comment>
<dbReference type="RefSeq" id="WP_259639739.1">
    <property type="nucleotide sequence ID" value="NZ_RBQB01000011.1"/>
</dbReference>
<evidence type="ECO:0000313" key="3">
    <source>
        <dbReference type="Proteomes" id="UP000279372"/>
    </source>
</evidence>
<gene>
    <name evidence="2" type="ORF">ALQ33_00289</name>
</gene>
<evidence type="ECO:0000313" key="2">
    <source>
        <dbReference type="EMBL" id="RMO97991.1"/>
    </source>
</evidence>